<dbReference type="AlphaFoldDB" id="A0A0E9QUH1"/>
<sequence>MLVHGQKRPKVHHFCLHLFSLGLAQDMHDLSVGRVLTEGPDQISTLSVSNLHLICWGSVKQLEGILEIFNLLSCEFKRCSCRVECWLLWGFRLWGFGRGSRFGLFLLLGCHVDQLR</sequence>
<reference evidence="1" key="1">
    <citation type="submission" date="2014-11" db="EMBL/GenBank/DDBJ databases">
        <authorList>
            <person name="Amaro Gonzalez C."/>
        </authorList>
    </citation>
    <scope>NUCLEOTIDE SEQUENCE</scope>
</reference>
<evidence type="ECO:0000313" key="1">
    <source>
        <dbReference type="EMBL" id="JAH20621.1"/>
    </source>
</evidence>
<dbReference type="EMBL" id="GBXM01087956">
    <property type="protein sequence ID" value="JAH20621.1"/>
    <property type="molecule type" value="Transcribed_RNA"/>
</dbReference>
<organism evidence="1">
    <name type="scientific">Anguilla anguilla</name>
    <name type="common">European freshwater eel</name>
    <name type="synonym">Muraena anguilla</name>
    <dbReference type="NCBI Taxonomy" id="7936"/>
    <lineage>
        <taxon>Eukaryota</taxon>
        <taxon>Metazoa</taxon>
        <taxon>Chordata</taxon>
        <taxon>Craniata</taxon>
        <taxon>Vertebrata</taxon>
        <taxon>Euteleostomi</taxon>
        <taxon>Actinopterygii</taxon>
        <taxon>Neopterygii</taxon>
        <taxon>Teleostei</taxon>
        <taxon>Anguilliformes</taxon>
        <taxon>Anguillidae</taxon>
        <taxon>Anguilla</taxon>
    </lineage>
</organism>
<name>A0A0E9QUH1_ANGAN</name>
<proteinExistence type="predicted"/>
<protein>
    <submittedName>
        <fullName evidence="1">Uncharacterized protein</fullName>
    </submittedName>
</protein>
<reference evidence="1" key="2">
    <citation type="journal article" date="2015" name="Fish Shellfish Immunol.">
        <title>Early steps in the European eel (Anguilla anguilla)-Vibrio vulnificus interaction in the gills: Role of the RtxA13 toxin.</title>
        <authorList>
            <person name="Callol A."/>
            <person name="Pajuelo D."/>
            <person name="Ebbesson L."/>
            <person name="Teles M."/>
            <person name="MacKenzie S."/>
            <person name="Amaro C."/>
        </authorList>
    </citation>
    <scope>NUCLEOTIDE SEQUENCE</scope>
</reference>
<accession>A0A0E9QUH1</accession>